<dbReference type="GO" id="GO:0007167">
    <property type="term" value="P:enzyme-linked receptor protein signaling pathway"/>
    <property type="evidence" value="ECO:0007669"/>
    <property type="project" value="TreeGrafter"/>
</dbReference>
<dbReference type="SUPFAM" id="SSF55550">
    <property type="entry name" value="SH2 domain"/>
    <property type="match status" value="2"/>
</dbReference>
<name>A0A8C4QUX6_EPTBU</name>
<dbReference type="OMA" id="ISIAYHR"/>
<dbReference type="PANTHER" id="PTHR19969:SF5">
    <property type="entry name" value="CRK-LIKE PROTEIN"/>
    <property type="match status" value="1"/>
</dbReference>
<dbReference type="Proteomes" id="UP000694388">
    <property type="component" value="Unplaced"/>
</dbReference>
<evidence type="ECO:0000256" key="1">
    <source>
        <dbReference type="ARBA" id="ARBA00022999"/>
    </source>
</evidence>
<dbReference type="GO" id="GO:0030971">
    <property type="term" value="F:receptor tyrosine kinase binding"/>
    <property type="evidence" value="ECO:0007669"/>
    <property type="project" value="TreeGrafter"/>
</dbReference>
<evidence type="ECO:0000313" key="5">
    <source>
        <dbReference type="Proteomes" id="UP000694388"/>
    </source>
</evidence>
<dbReference type="Gene3D" id="3.30.505.10">
    <property type="entry name" value="SH2 domain"/>
    <property type="match status" value="1"/>
</dbReference>
<keyword evidence="1 2" id="KW-0727">SH2 domain</keyword>
<sequence length="211" mass="24351">MERNEAENMPCYFGYVKRKEAKRFLRLAGASDGLYLLRSTSTQLETYIISIAYHRKIYNYEINYLNGQGYSINGCGSHPSLNSLIEYHMLLADGLCCPLRQHCPKPTGFYLPPSHSCFLNCGLDLIYCVQGKDLQQYVDEHYHELLPEVISRLHEGMAWFHRRISREDAEHRLLNVKYIKSGTMPLHEGELLKWSKYLVLFGLASSNAIPI</sequence>
<proteinExistence type="predicted"/>
<dbReference type="GO" id="GO:0005737">
    <property type="term" value="C:cytoplasm"/>
    <property type="evidence" value="ECO:0007669"/>
    <property type="project" value="TreeGrafter"/>
</dbReference>
<protein>
    <recommendedName>
        <fullName evidence="3">SH2 domain-containing protein</fullName>
    </recommendedName>
</protein>
<dbReference type="PANTHER" id="PTHR19969">
    <property type="entry name" value="SH2-SH3 ADAPTOR PROTEIN-RELATED"/>
    <property type="match status" value="1"/>
</dbReference>
<dbReference type="InterPro" id="IPR036860">
    <property type="entry name" value="SH2_dom_sf"/>
</dbReference>
<feature type="domain" description="SH2" evidence="3">
    <location>
        <begin position="11"/>
        <end position="103"/>
    </location>
</feature>
<dbReference type="InterPro" id="IPR000980">
    <property type="entry name" value="SH2"/>
</dbReference>
<dbReference type="PROSITE" id="PS50001">
    <property type="entry name" value="SH2"/>
    <property type="match status" value="1"/>
</dbReference>
<organism evidence="4 5">
    <name type="scientific">Eptatretus burgeri</name>
    <name type="common">Inshore hagfish</name>
    <dbReference type="NCBI Taxonomy" id="7764"/>
    <lineage>
        <taxon>Eukaryota</taxon>
        <taxon>Metazoa</taxon>
        <taxon>Chordata</taxon>
        <taxon>Craniata</taxon>
        <taxon>Vertebrata</taxon>
        <taxon>Cyclostomata</taxon>
        <taxon>Myxini</taxon>
        <taxon>Myxiniformes</taxon>
        <taxon>Myxinidae</taxon>
        <taxon>Eptatretinae</taxon>
        <taxon>Eptatretus</taxon>
    </lineage>
</organism>
<evidence type="ECO:0000259" key="3">
    <source>
        <dbReference type="PROSITE" id="PS50001"/>
    </source>
</evidence>
<dbReference type="AlphaFoldDB" id="A0A8C4QUX6"/>
<dbReference type="Pfam" id="PF00017">
    <property type="entry name" value="SH2"/>
    <property type="match status" value="1"/>
</dbReference>
<accession>A0A8C4QUX6</accession>
<dbReference type="InterPro" id="IPR051184">
    <property type="entry name" value="Tyrosine-phos_adapter"/>
</dbReference>
<keyword evidence="5" id="KW-1185">Reference proteome</keyword>
<dbReference type="SMART" id="SM00252">
    <property type="entry name" value="SH2"/>
    <property type="match status" value="1"/>
</dbReference>
<evidence type="ECO:0000313" key="4">
    <source>
        <dbReference type="Ensembl" id="ENSEBUP00000020244.1"/>
    </source>
</evidence>
<dbReference type="GO" id="GO:0035591">
    <property type="term" value="F:signaling adaptor activity"/>
    <property type="evidence" value="ECO:0007669"/>
    <property type="project" value="TreeGrafter"/>
</dbReference>
<dbReference type="Ensembl" id="ENSEBUT00000020820.1">
    <property type="protein sequence ID" value="ENSEBUP00000020244.1"/>
    <property type="gene ID" value="ENSEBUG00000012560.1"/>
</dbReference>
<evidence type="ECO:0000256" key="2">
    <source>
        <dbReference type="PROSITE-ProRule" id="PRU00191"/>
    </source>
</evidence>
<reference evidence="4" key="1">
    <citation type="submission" date="2025-08" db="UniProtKB">
        <authorList>
            <consortium name="Ensembl"/>
        </authorList>
    </citation>
    <scope>IDENTIFICATION</scope>
</reference>
<dbReference type="GO" id="GO:0016477">
    <property type="term" value="P:cell migration"/>
    <property type="evidence" value="ECO:0007669"/>
    <property type="project" value="TreeGrafter"/>
</dbReference>
<reference evidence="4" key="2">
    <citation type="submission" date="2025-09" db="UniProtKB">
        <authorList>
            <consortium name="Ensembl"/>
        </authorList>
    </citation>
    <scope>IDENTIFICATION</scope>
</reference>